<evidence type="ECO:0000313" key="4">
    <source>
        <dbReference type="Proteomes" id="UP001234989"/>
    </source>
</evidence>
<evidence type="ECO:0008006" key="5">
    <source>
        <dbReference type="Google" id="ProtNLM"/>
    </source>
</evidence>
<evidence type="ECO:0000313" key="3">
    <source>
        <dbReference type="EMBL" id="WMV25013.1"/>
    </source>
</evidence>
<dbReference type="InterPro" id="IPR036397">
    <property type="entry name" value="RNaseH_sf"/>
</dbReference>
<reference evidence="3" key="1">
    <citation type="submission" date="2023-08" db="EMBL/GenBank/DDBJ databases">
        <title>A de novo genome assembly of Solanum verrucosum Schlechtendal, a Mexican diploid species geographically isolated from the other diploid A-genome species in potato relatives.</title>
        <authorList>
            <person name="Hosaka K."/>
        </authorList>
    </citation>
    <scope>NUCLEOTIDE SEQUENCE</scope>
    <source>
        <tissue evidence="3">Young leaves</tissue>
    </source>
</reference>
<dbReference type="Gene3D" id="3.30.420.10">
    <property type="entry name" value="Ribonuclease H-like superfamily/Ribonuclease H"/>
    <property type="match status" value="1"/>
</dbReference>
<name>A0AAF0TTP3_SOLVR</name>
<protein>
    <recommendedName>
        <fullName evidence="5">Reverse transcriptase/retrotransposon-derived protein RNase H-like domain-containing protein</fullName>
    </recommendedName>
</protein>
<sequence length="384" mass="44591">MLTSWSETCEKSFQDLKDRHISALVLNLPEGSNRFELYCDDSKIVLGFILMQTEKVNAYASRQLKIHEKNYSTHDLELVTVVMPLRFGDITFMVSMLRRQHDSIWVIVDHMMKSAYFFSIKVSYSAEDYVKLYLKEMNKQRLSNCGSLCEQALNGVNKHRTTSCKYALVKLIVRMHMMLRACVIDFKGNWDDHLPLIEFAYNNSCHSSIVMAPFEALFGWRCRSPMGWFEECDVALIGSVLISPMKGVVRFGKKEKLSPRYIGLYQVLRHIGKVAYEFDFAYELDLPSDLSSVHSVYHVSLLKKCISDPTYIVPLERLGIRVRISYEEVPFEILDRQIRELRNREVASIKVLRRNQMVEGATWEADANMMSRYPHLIPFHPTLA</sequence>
<proteinExistence type="predicted"/>
<dbReference type="SUPFAM" id="SSF56672">
    <property type="entry name" value="DNA/RNA polymerases"/>
    <property type="match status" value="1"/>
</dbReference>
<dbReference type="InterPro" id="IPR041577">
    <property type="entry name" value="RT_RNaseH_2"/>
</dbReference>
<keyword evidence="4" id="KW-1185">Reference proteome</keyword>
<feature type="domain" description="Reverse transcriptase/retrotransposon-derived protein RNase H-like" evidence="1">
    <location>
        <begin position="5"/>
        <end position="84"/>
    </location>
</feature>
<evidence type="ECO:0000259" key="1">
    <source>
        <dbReference type="Pfam" id="PF17919"/>
    </source>
</evidence>
<dbReference type="InterPro" id="IPR056924">
    <property type="entry name" value="SH3_Tf2-1"/>
</dbReference>
<dbReference type="PANTHER" id="PTHR46148:SF57">
    <property type="entry name" value="OS12G0499874 PROTEIN"/>
    <property type="match status" value="1"/>
</dbReference>
<dbReference type="InterPro" id="IPR012337">
    <property type="entry name" value="RNaseH-like_sf"/>
</dbReference>
<evidence type="ECO:0000259" key="2">
    <source>
        <dbReference type="Pfam" id="PF24626"/>
    </source>
</evidence>
<dbReference type="Proteomes" id="UP001234989">
    <property type="component" value="Chromosome 4"/>
</dbReference>
<dbReference type="Pfam" id="PF17919">
    <property type="entry name" value="RT_RNaseH_2"/>
    <property type="match status" value="1"/>
</dbReference>
<gene>
    <name evidence="3" type="ORF">MTR67_018398</name>
</gene>
<dbReference type="EMBL" id="CP133615">
    <property type="protein sequence ID" value="WMV25013.1"/>
    <property type="molecule type" value="Genomic_DNA"/>
</dbReference>
<dbReference type="Pfam" id="PF24626">
    <property type="entry name" value="SH3_Tf2-1"/>
    <property type="match status" value="1"/>
</dbReference>
<dbReference type="InterPro" id="IPR043502">
    <property type="entry name" value="DNA/RNA_pol_sf"/>
</dbReference>
<accession>A0AAF0TTP3</accession>
<dbReference type="SUPFAM" id="SSF53098">
    <property type="entry name" value="Ribonuclease H-like"/>
    <property type="match status" value="1"/>
</dbReference>
<organism evidence="3 4">
    <name type="scientific">Solanum verrucosum</name>
    <dbReference type="NCBI Taxonomy" id="315347"/>
    <lineage>
        <taxon>Eukaryota</taxon>
        <taxon>Viridiplantae</taxon>
        <taxon>Streptophyta</taxon>
        <taxon>Embryophyta</taxon>
        <taxon>Tracheophyta</taxon>
        <taxon>Spermatophyta</taxon>
        <taxon>Magnoliopsida</taxon>
        <taxon>eudicotyledons</taxon>
        <taxon>Gunneridae</taxon>
        <taxon>Pentapetalae</taxon>
        <taxon>asterids</taxon>
        <taxon>lamiids</taxon>
        <taxon>Solanales</taxon>
        <taxon>Solanaceae</taxon>
        <taxon>Solanoideae</taxon>
        <taxon>Solaneae</taxon>
        <taxon>Solanum</taxon>
    </lineage>
</organism>
<feature type="domain" description="Tf2-1-like SH3-like" evidence="2">
    <location>
        <begin position="243"/>
        <end position="305"/>
    </location>
</feature>
<dbReference type="PANTHER" id="PTHR46148">
    <property type="entry name" value="CHROMO DOMAIN-CONTAINING PROTEIN"/>
    <property type="match status" value="1"/>
</dbReference>
<dbReference type="GO" id="GO:0003676">
    <property type="term" value="F:nucleic acid binding"/>
    <property type="evidence" value="ECO:0007669"/>
    <property type="project" value="InterPro"/>
</dbReference>
<dbReference type="AlphaFoldDB" id="A0AAF0TTP3"/>